<keyword evidence="2 7" id="KW-0813">Transport</keyword>
<dbReference type="PROSITE" id="PS50928">
    <property type="entry name" value="ABC_TM1"/>
    <property type="match status" value="1"/>
</dbReference>
<dbReference type="Gene3D" id="1.10.3720.10">
    <property type="entry name" value="MetI-like"/>
    <property type="match status" value="1"/>
</dbReference>
<accession>A0A6P1XYF4</accession>
<dbReference type="EMBL" id="CP048020">
    <property type="protein sequence ID" value="QHX42538.1"/>
    <property type="molecule type" value="Genomic_DNA"/>
</dbReference>
<comment type="similarity">
    <text evidence="7">Belongs to the binding-protein-dependent transport system permease family.</text>
</comment>
<proteinExistence type="inferred from homology"/>
<name>A0A6P1XYF4_9SPIR</name>
<keyword evidence="5 7" id="KW-1133">Transmembrane helix</keyword>
<evidence type="ECO:0000256" key="5">
    <source>
        <dbReference type="ARBA" id="ARBA00022989"/>
    </source>
</evidence>
<feature type="transmembrane region" description="Helical" evidence="7">
    <location>
        <begin position="190"/>
        <end position="212"/>
    </location>
</feature>
<organism evidence="9 10">
    <name type="scientific">Treponema vincentii</name>
    <dbReference type="NCBI Taxonomy" id="69710"/>
    <lineage>
        <taxon>Bacteria</taxon>
        <taxon>Pseudomonadati</taxon>
        <taxon>Spirochaetota</taxon>
        <taxon>Spirochaetia</taxon>
        <taxon>Spirochaetales</taxon>
        <taxon>Treponemataceae</taxon>
        <taxon>Treponema</taxon>
    </lineage>
</organism>
<evidence type="ECO:0000259" key="8">
    <source>
        <dbReference type="PROSITE" id="PS50928"/>
    </source>
</evidence>
<gene>
    <name evidence="9" type="ORF">GWP43_02725</name>
</gene>
<keyword evidence="4 7" id="KW-0812">Transmembrane</keyword>
<dbReference type="Pfam" id="PF00528">
    <property type="entry name" value="BPD_transp_1"/>
    <property type="match status" value="1"/>
</dbReference>
<evidence type="ECO:0000256" key="3">
    <source>
        <dbReference type="ARBA" id="ARBA00022475"/>
    </source>
</evidence>
<keyword evidence="3" id="KW-1003">Cell membrane</keyword>
<dbReference type="InterPro" id="IPR035906">
    <property type="entry name" value="MetI-like_sf"/>
</dbReference>
<protein>
    <submittedName>
        <fullName evidence="9">ABC transporter permease</fullName>
    </submittedName>
</protein>
<evidence type="ECO:0000256" key="7">
    <source>
        <dbReference type="RuleBase" id="RU363032"/>
    </source>
</evidence>
<evidence type="ECO:0000313" key="10">
    <source>
        <dbReference type="Proteomes" id="UP000464374"/>
    </source>
</evidence>
<evidence type="ECO:0000256" key="1">
    <source>
        <dbReference type="ARBA" id="ARBA00004651"/>
    </source>
</evidence>
<comment type="subcellular location">
    <subcellularLocation>
        <location evidence="1 7">Cell membrane</location>
        <topology evidence="1 7">Multi-pass membrane protein</topology>
    </subcellularLocation>
</comment>
<feature type="transmembrane region" description="Helical" evidence="7">
    <location>
        <begin position="72"/>
        <end position="98"/>
    </location>
</feature>
<dbReference type="CDD" id="cd06261">
    <property type="entry name" value="TM_PBP2"/>
    <property type="match status" value="1"/>
</dbReference>
<dbReference type="GO" id="GO:0055085">
    <property type="term" value="P:transmembrane transport"/>
    <property type="evidence" value="ECO:0007669"/>
    <property type="project" value="InterPro"/>
</dbReference>
<reference evidence="9 10" key="1">
    <citation type="submission" date="2020-01" db="EMBL/GenBank/DDBJ databases">
        <title>Complete genome sequence of a human oral phylogroup 1 Treponema sp. strain ATCC 700766, originally isolated from periodontitis dental plaque.</title>
        <authorList>
            <person name="Chan Y."/>
            <person name="Huo Y.-B."/>
            <person name="Yu X.-L."/>
            <person name="Zeng H."/>
            <person name="Leung W.-K."/>
            <person name="Watt R.M."/>
        </authorList>
    </citation>
    <scope>NUCLEOTIDE SEQUENCE [LARGE SCALE GENOMIC DNA]</scope>
    <source>
        <strain evidence="9 10">OMZ 804</strain>
    </source>
</reference>
<evidence type="ECO:0000256" key="6">
    <source>
        <dbReference type="ARBA" id="ARBA00023136"/>
    </source>
</evidence>
<dbReference type="Proteomes" id="UP000464374">
    <property type="component" value="Chromosome"/>
</dbReference>
<evidence type="ECO:0000313" key="9">
    <source>
        <dbReference type="EMBL" id="QHX42538.1"/>
    </source>
</evidence>
<dbReference type="SUPFAM" id="SSF161098">
    <property type="entry name" value="MetI-like"/>
    <property type="match status" value="1"/>
</dbReference>
<sequence>MKTKKNCKVRIIVYSILSFAVLTAVVLSDIAAAPEIHASLEHRFLPPSIRHLFGTDDFGRDVFLRTLQGFKYTFFIALTAQVFSFLLGGIIGLFAGYYGGLFDEILYYLCNIILSFPMIAAVIFFSAVFGNSVFILIVLSIVFGMIFNIKVVRSEIMILKHSDFVTGLKIIGASDLFIVTRHLLKPAFMLLLPTFPLILGHIIIGISAYSFLGFGVQPPHPEIGLMLKESIRFINYAPWLMVCPGLFQFSVILIFADLSEAVQNFMQYARDVRRKI</sequence>
<dbReference type="RefSeq" id="WP_162662509.1">
    <property type="nucleotide sequence ID" value="NZ_CP048020.1"/>
</dbReference>
<dbReference type="InterPro" id="IPR050366">
    <property type="entry name" value="BP-dependent_transpt_permease"/>
</dbReference>
<evidence type="ECO:0000256" key="2">
    <source>
        <dbReference type="ARBA" id="ARBA00022448"/>
    </source>
</evidence>
<feature type="domain" description="ABC transmembrane type-1" evidence="8">
    <location>
        <begin position="70"/>
        <end position="259"/>
    </location>
</feature>
<feature type="transmembrane region" description="Helical" evidence="7">
    <location>
        <begin position="133"/>
        <end position="152"/>
    </location>
</feature>
<dbReference type="PANTHER" id="PTHR43386:SF1">
    <property type="entry name" value="D,D-DIPEPTIDE TRANSPORT SYSTEM PERMEASE PROTEIN DDPC-RELATED"/>
    <property type="match status" value="1"/>
</dbReference>
<dbReference type="KEGG" id="trz:GWP43_02725"/>
<dbReference type="InterPro" id="IPR000515">
    <property type="entry name" value="MetI-like"/>
</dbReference>
<dbReference type="PANTHER" id="PTHR43386">
    <property type="entry name" value="OLIGOPEPTIDE TRANSPORT SYSTEM PERMEASE PROTEIN APPC"/>
    <property type="match status" value="1"/>
</dbReference>
<evidence type="ECO:0000256" key="4">
    <source>
        <dbReference type="ARBA" id="ARBA00022692"/>
    </source>
</evidence>
<feature type="transmembrane region" description="Helical" evidence="7">
    <location>
        <begin position="233"/>
        <end position="256"/>
    </location>
</feature>
<dbReference type="AlphaFoldDB" id="A0A6P1XYF4"/>
<keyword evidence="6 7" id="KW-0472">Membrane</keyword>
<dbReference type="GO" id="GO:0005886">
    <property type="term" value="C:plasma membrane"/>
    <property type="evidence" value="ECO:0007669"/>
    <property type="project" value="UniProtKB-SubCell"/>
</dbReference>
<feature type="transmembrane region" description="Helical" evidence="7">
    <location>
        <begin position="105"/>
        <end position="127"/>
    </location>
</feature>